<dbReference type="InterPro" id="IPR002878">
    <property type="entry name" value="ChsH2_C"/>
</dbReference>
<dbReference type="InterPro" id="IPR052513">
    <property type="entry name" value="Thioester_dehydratase-like"/>
</dbReference>
<dbReference type="InterPro" id="IPR022002">
    <property type="entry name" value="ChsH2_Znr"/>
</dbReference>
<gene>
    <name evidence="3" type="ORF">FHP25_30170</name>
</gene>
<dbReference type="PANTHER" id="PTHR34075">
    <property type="entry name" value="BLR3430 PROTEIN"/>
    <property type="match status" value="1"/>
</dbReference>
<dbReference type="EMBL" id="VDUZ01000044">
    <property type="protein sequence ID" value="TXL71361.1"/>
    <property type="molecule type" value="Genomic_DNA"/>
</dbReference>
<feature type="domain" description="ChsH2 C-terminal OB-fold" evidence="1">
    <location>
        <begin position="52"/>
        <end position="117"/>
    </location>
</feature>
<dbReference type="Proteomes" id="UP000321638">
    <property type="component" value="Unassembled WGS sequence"/>
</dbReference>
<dbReference type="OrthoDB" id="3182121at2"/>
<evidence type="ECO:0000313" key="4">
    <source>
        <dbReference type="Proteomes" id="UP000321638"/>
    </source>
</evidence>
<dbReference type="PANTHER" id="PTHR34075:SF5">
    <property type="entry name" value="BLR3430 PROTEIN"/>
    <property type="match status" value="1"/>
</dbReference>
<evidence type="ECO:0000259" key="2">
    <source>
        <dbReference type="Pfam" id="PF12172"/>
    </source>
</evidence>
<dbReference type="Gene3D" id="6.10.30.10">
    <property type="match status" value="1"/>
</dbReference>
<dbReference type="RefSeq" id="WP_147850719.1">
    <property type="nucleotide sequence ID" value="NZ_VDUZ01000044.1"/>
</dbReference>
<dbReference type="Pfam" id="PF01796">
    <property type="entry name" value="OB_ChsH2_C"/>
    <property type="match status" value="1"/>
</dbReference>
<keyword evidence="4" id="KW-1185">Reference proteome</keyword>
<feature type="domain" description="ChsH2 rubredoxin-like zinc ribbon" evidence="2">
    <location>
        <begin position="15"/>
        <end position="51"/>
    </location>
</feature>
<evidence type="ECO:0000259" key="1">
    <source>
        <dbReference type="Pfam" id="PF01796"/>
    </source>
</evidence>
<evidence type="ECO:0000313" key="3">
    <source>
        <dbReference type="EMBL" id="TXL71361.1"/>
    </source>
</evidence>
<dbReference type="AlphaFoldDB" id="A0A5C8PCT4"/>
<proteinExistence type="predicted"/>
<sequence>MLIVPKADALTEPYWQGVKDGKLLLQNCRSCGLAWHPPTPICPACQAKNYEWRPASGRGTVYSFTVVHHAAHVAVARKVPYLVALVTLEEGPRVVSNILSCPAERVQVGMPVTLTFQEISPGVVLPQFEAAQNLRT</sequence>
<dbReference type="Pfam" id="PF12172">
    <property type="entry name" value="zf-ChsH2"/>
    <property type="match status" value="1"/>
</dbReference>
<accession>A0A5C8PCT4</accession>
<protein>
    <submittedName>
        <fullName evidence="3">Zn-ribbon domain-containing OB-fold protein</fullName>
    </submittedName>
</protein>
<organism evidence="3 4">
    <name type="scientific">Vineibacter terrae</name>
    <dbReference type="NCBI Taxonomy" id="2586908"/>
    <lineage>
        <taxon>Bacteria</taxon>
        <taxon>Pseudomonadati</taxon>
        <taxon>Pseudomonadota</taxon>
        <taxon>Alphaproteobacteria</taxon>
        <taxon>Hyphomicrobiales</taxon>
        <taxon>Vineibacter</taxon>
    </lineage>
</organism>
<name>A0A5C8PCT4_9HYPH</name>
<dbReference type="InterPro" id="IPR012340">
    <property type="entry name" value="NA-bd_OB-fold"/>
</dbReference>
<dbReference type="SUPFAM" id="SSF50249">
    <property type="entry name" value="Nucleic acid-binding proteins"/>
    <property type="match status" value="1"/>
</dbReference>
<reference evidence="3 4" key="1">
    <citation type="submission" date="2019-06" db="EMBL/GenBank/DDBJ databases">
        <title>New taxonomy in bacterial strain CC-CFT640, isolated from vineyard.</title>
        <authorList>
            <person name="Lin S.-Y."/>
            <person name="Tsai C.-F."/>
            <person name="Young C.-C."/>
        </authorList>
    </citation>
    <scope>NUCLEOTIDE SEQUENCE [LARGE SCALE GENOMIC DNA]</scope>
    <source>
        <strain evidence="3 4">CC-CFT640</strain>
    </source>
</reference>
<comment type="caution">
    <text evidence="3">The sequence shown here is derived from an EMBL/GenBank/DDBJ whole genome shotgun (WGS) entry which is preliminary data.</text>
</comment>